<feature type="domain" description="C2H2-type" evidence="2">
    <location>
        <begin position="23"/>
        <end position="52"/>
    </location>
</feature>
<keyword evidence="1" id="KW-0479">Metal-binding</keyword>
<name>A0AAV3YNK4_9GAST</name>
<sequence length="145" mass="16446">MKILYYNEHFMYIIDIDKLGCALACEKCGKLWKQQCSLDRHQKSCTGLGSRVRYYGGVYTAPSSIVEDLSRYGFGIDEDLFTPIELRLISRSFSIQLTSHRDPGKHSIKPDTSRSLLLLHPTWKASKNPCALLVKGNHPPSSKAW</sequence>
<organism evidence="3 4">
    <name type="scientific">Plakobranchus ocellatus</name>
    <dbReference type="NCBI Taxonomy" id="259542"/>
    <lineage>
        <taxon>Eukaryota</taxon>
        <taxon>Metazoa</taxon>
        <taxon>Spiralia</taxon>
        <taxon>Lophotrochozoa</taxon>
        <taxon>Mollusca</taxon>
        <taxon>Gastropoda</taxon>
        <taxon>Heterobranchia</taxon>
        <taxon>Euthyneura</taxon>
        <taxon>Panpulmonata</taxon>
        <taxon>Sacoglossa</taxon>
        <taxon>Placobranchoidea</taxon>
        <taxon>Plakobranchidae</taxon>
        <taxon>Plakobranchus</taxon>
    </lineage>
</organism>
<keyword evidence="4" id="KW-1185">Reference proteome</keyword>
<proteinExistence type="predicted"/>
<evidence type="ECO:0000259" key="2">
    <source>
        <dbReference type="PROSITE" id="PS50157"/>
    </source>
</evidence>
<evidence type="ECO:0000256" key="1">
    <source>
        <dbReference type="PROSITE-ProRule" id="PRU00042"/>
    </source>
</evidence>
<protein>
    <recommendedName>
        <fullName evidence="2">C2H2-type domain-containing protein</fullName>
    </recommendedName>
</protein>
<dbReference type="PROSITE" id="PS50157">
    <property type="entry name" value="ZINC_FINGER_C2H2_2"/>
    <property type="match status" value="1"/>
</dbReference>
<accession>A0AAV3YNK4</accession>
<keyword evidence="1" id="KW-0863">Zinc-finger</keyword>
<evidence type="ECO:0000313" key="3">
    <source>
        <dbReference type="EMBL" id="GFN84137.1"/>
    </source>
</evidence>
<reference evidence="3 4" key="1">
    <citation type="journal article" date="2021" name="Elife">
        <title>Chloroplast acquisition without the gene transfer in kleptoplastic sea slugs, Plakobranchus ocellatus.</title>
        <authorList>
            <person name="Maeda T."/>
            <person name="Takahashi S."/>
            <person name="Yoshida T."/>
            <person name="Shimamura S."/>
            <person name="Takaki Y."/>
            <person name="Nagai Y."/>
            <person name="Toyoda A."/>
            <person name="Suzuki Y."/>
            <person name="Arimoto A."/>
            <person name="Ishii H."/>
            <person name="Satoh N."/>
            <person name="Nishiyama T."/>
            <person name="Hasebe M."/>
            <person name="Maruyama T."/>
            <person name="Minagawa J."/>
            <person name="Obokata J."/>
            <person name="Shigenobu S."/>
        </authorList>
    </citation>
    <scope>NUCLEOTIDE SEQUENCE [LARGE SCALE GENOMIC DNA]</scope>
</reference>
<dbReference type="EMBL" id="BLXT01001278">
    <property type="protein sequence ID" value="GFN84137.1"/>
    <property type="molecule type" value="Genomic_DNA"/>
</dbReference>
<keyword evidence="1" id="KW-0862">Zinc</keyword>
<comment type="caution">
    <text evidence="3">The sequence shown here is derived from an EMBL/GenBank/DDBJ whole genome shotgun (WGS) entry which is preliminary data.</text>
</comment>
<evidence type="ECO:0000313" key="4">
    <source>
        <dbReference type="Proteomes" id="UP000735302"/>
    </source>
</evidence>
<dbReference type="GO" id="GO:0008270">
    <property type="term" value="F:zinc ion binding"/>
    <property type="evidence" value="ECO:0007669"/>
    <property type="project" value="UniProtKB-KW"/>
</dbReference>
<dbReference type="AlphaFoldDB" id="A0AAV3YNK4"/>
<dbReference type="InterPro" id="IPR013087">
    <property type="entry name" value="Znf_C2H2_type"/>
</dbReference>
<gene>
    <name evidence="3" type="ORF">PoB_001064300</name>
</gene>
<dbReference type="Proteomes" id="UP000735302">
    <property type="component" value="Unassembled WGS sequence"/>
</dbReference>